<evidence type="ECO:0000256" key="1">
    <source>
        <dbReference type="SAM" id="MobiDB-lite"/>
    </source>
</evidence>
<dbReference type="Proteomes" id="UP001595797">
    <property type="component" value="Unassembled WGS sequence"/>
</dbReference>
<dbReference type="RefSeq" id="WP_158041283.1">
    <property type="nucleotide sequence ID" value="NZ_JARAMH010000001.1"/>
</dbReference>
<evidence type="ECO:0000313" key="2">
    <source>
        <dbReference type="EMBL" id="MFC4902824.1"/>
    </source>
</evidence>
<organism evidence="2 3">
    <name type="scientific">Kocuria oceani</name>
    <dbReference type="NCBI Taxonomy" id="988827"/>
    <lineage>
        <taxon>Bacteria</taxon>
        <taxon>Bacillati</taxon>
        <taxon>Actinomycetota</taxon>
        <taxon>Actinomycetes</taxon>
        <taxon>Micrococcales</taxon>
        <taxon>Micrococcaceae</taxon>
        <taxon>Kocuria</taxon>
    </lineage>
</organism>
<gene>
    <name evidence="2" type="ORF">ACFPCS_04505</name>
</gene>
<feature type="region of interest" description="Disordered" evidence="1">
    <location>
        <begin position="1"/>
        <end position="24"/>
    </location>
</feature>
<dbReference type="EMBL" id="JBHSIW010000007">
    <property type="protein sequence ID" value="MFC4902824.1"/>
    <property type="molecule type" value="Genomic_DNA"/>
</dbReference>
<accession>A0ABV9TGV4</accession>
<protein>
    <submittedName>
        <fullName evidence="2">Uncharacterized protein</fullName>
    </submittedName>
</protein>
<comment type="caution">
    <text evidence="2">The sequence shown here is derived from an EMBL/GenBank/DDBJ whole genome shotgun (WGS) entry which is preliminary data.</text>
</comment>
<proteinExistence type="predicted"/>
<name>A0ABV9TGV4_9MICC</name>
<evidence type="ECO:0000313" key="3">
    <source>
        <dbReference type="Proteomes" id="UP001595797"/>
    </source>
</evidence>
<sequence length="50" mass="5402">MTTAAAQPMFSYAQKYPRPPGDVDGDGRDVVVGVGCSATTVRLSWVCRQR</sequence>
<reference evidence="3" key="1">
    <citation type="journal article" date="2019" name="Int. J. Syst. Evol. Microbiol.">
        <title>The Global Catalogue of Microorganisms (GCM) 10K type strain sequencing project: providing services to taxonomists for standard genome sequencing and annotation.</title>
        <authorList>
            <consortium name="The Broad Institute Genomics Platform"/>
            <consortium name="The Broad Institute Genome Sequencing Center for Infectious Disease"/>
            <person name="Wu L."/>
            <person name="Ma J."/>
        </authorList>
    </citation>
    <scope>NUCLEOTIDE SEQUENCE [LARGE SCALE GENOMIC DNA]</scope>
    <source>
        <strain evidence="3">CGMCC 4.6946</strain>
    </source>
</reference>
<keyword evidence="3" id="KW-1185">Reference proteome</keyword>